<evidence type="ECO:0000256" key="1">
    <source>
        <dbReference type="SAM" id="SignalP"/>
    </source>
</evidence>
<accession>A0AAE3GZD9</accession>
<dbReference type="Gene3D" id="2.60.40.10">
    <property type="entry name" value="Immunoglobulins"/>
    <property type="match status" value="6"/>
</dbReference>
<keyword evidence="3" id="KW-1185">Reference proteome</keyword>
<dbReference type="InterPro" id="IPR055015">
    <property type="entry name" value="GCX_COOH"/>
</dbReference>
<name>A0AAE3GZD9_9BACT</name>
<evidence type="ECO:0000313" key="2">
    <source>
        <dbReference type="EMBL" id="MCP9761862.1"/>
    </source>
</evidence>
<sequence>MKKLLLLVTLWVWFSNIASAQNIVAGEYFWNTDPGVGLGTALTPSEISGGIGDETFNLNVAGPLTAGQHILFVRFKLNDTLWSQAEGQPILISPENHLAGATDQVDSLEMKEMTYYWNSDTNPSQTILMPASDNNFTFNLNFPTAGAVKGANQLFFRFKDKYGLFTPWQSESILVMGRQSGELARVDSIRYALGGYSYVGTPPNDFLNVTFNVADTLKRDSFDSDVIGSREITTTGLSHGVHVMTFKVFGSTMLDSSIVSSKNSHFYQTVVRIDTTIKMQIGEPRLANNTLSTEFCPGGIIKIPIDTTGNWPRNNPALISTFTIKLSNSLGQNFVGITSSMNTTGDTLVGTIPNNIAIASGYKVMVESTLPMIRDTAATSLTIGLTLTPSANNTVPCEMATLILGVNSNVPATYSWTGPAGFTATGNAPTRANIPANGGGTYTVNATSTMAGCTSSASLIITVNPLPVITLGSNSPVCEGQNINLTSSAVGNSFLGWARGNVNIGGSGGNKTVSAVTLADSGFYKVSYMSPNACIKIDSIKIIVKPLPVLSGISTNSPICSGITLTFGLNASPGSTYSWIGPNSFISTTEDQSINSASTSASGTYSVAVTLNGCVVNTTIVNVVNQTPTANTTSPVIICANQPLSLAVNNTPSATYLWSGPFFAGAGQNPLVSNTATTGMSGTYSVTVTLGSCNASNTVAVTVKPLPVISGTNTNSPICSGNNLNFGIDATAGSTYSWTGPNSFTSGLEDLTINSAATNASGTYSVTVNLNGCSVNTTVVNVVNLRPTVSTTSPVNICQGAALTLNVNNTPSATYGWSGPSSFSSILEDPLVSNTATVGMSGTYSVTVTLGSCSANGTVAVTVNPNPILVITNQNTPGNGPVNITVPSATSGSTLPSGTILSYFTNLLATNILSTPTAVANSGTYYIKATSLAGCTDIKPIVVNICGSTFNLVSPTDDYSTGLQVKASNVKITAANKITGTANITYRSAQAIELSPGFLAANGTVFLAERGVCN</sequence>
<comment type="caution">
    <text evidence="2">The sequence shown here is derived from an EMBL/GenBank/DDBJ whole genome shotgun (WGS) entry which is preliminary data.</text>
</comment>
<proteinExistence type="predicted"/>
<evidence type="ECO:0008006" key="4">
    <source>
        <dbReference type="Google" id="ProtNLM"/>
    </source>
</evidence>
<feature type="chain" id="PRO_5042245615" description="Ig-like domain-containing protein" evidence="1">
    <location>
        <begin position="21"/>
        <end position="1014"/>
    </location>
</feature>
<dbReference type="NCBIfam" id="NF045639">
    <property type="entry name" value="GCX_COOH"/>
    <property type="match status" value="1"/>
</dbReference>
<gene>
    <name evidence="2" type="ORF">EGI31_02765</name>
</gene>
<reference evidence="2 3" key="1">
    <citation type="submission" date="2018-11" db="EMBL/GenBank/DDBJ databases">
        <title>Novel bacteria species description.</title>
        <authorList>
            <person name="Han J.-H."/>
        </authorList>
    </citation>
    <scope>NUCLEOTIDE SEQUENCE [LARGE SCALE GENOMIC DNA]</scope>
    <source>
        <strain evidence="2 3">KCTC23259</strain>
    </source>
</reference>
<dbReference type="EMBL" id="RJUF01000003">
    <property type="protein sequence ID" value="MCP9761862.1"/>
    <property type="molecule type" value="Genomic_DNA"/>
</dbReference>
<dbReference type="Proteomes" id="UP001204144">
    <property type="component" value="Unassembled WGS sequence"/>
</dbReference>
<protein>
    <recommendedName>
        <fullName evidence="4">Ig-like domain-containing protein</fullName>
    </recommendedName>
</protein>
<feature type="signal peptide" evidence="1">
    <location>
        <begin position="1"/>
        <end position="20"/>
    </location>
</feature>
<dbReference type="RefSeq" id="WP_255035605.1">
    <property type="nucleotide sequence ID" value="NZ_RJUF01000003.1"/>
</dbReference>
<dbReference type="AlphaFoldDB" id="A0AAE3GZD9"/>
<keyword evidence="1" id="KW-0732">Signal</keyword>
<dbReference type="InterPro" id="IPR013783">
    <property type="entry name" value="Ig-like_fold"/>
</dbReference>
<organism evidence="2 3">
    <name type="scientific">Lacihabitans soyangensis</name>
    <dbReference type="NCBI Taxonomy" id="869394"/>
    <lineage>
        <taxon>Bacteria</taxon>
        <taxon>Pseudomonadati</taxon>
        <taxon>Bacteroidota</taxon>
        <taxon>Cytophagia</taxon>
        <taxon>Cytophagales</taxon>
        <taxon>Leadbetterellaceae</taxon>
        <taxon>Lacihabitans</taxon>
    </lineage>
</organism>
<evidence type="ECO:0000313" key="3">
    <source>
        <dbReference type="Proteomes" id="UP001204144"/>
    </source>
</evidence>